<dbReference type="InterPro" id="IPR058320">
    <property type="entry name" value="DUF8007"/>
</dbReference>
<accession>A0ABD5QB67</accession>
<dbReference type="AlphaFoldDB" id="A0ABD5QB67"/>
<dbReference type="Pfam" id="PF26029">
    <property type="entry name" value="DUF8007"/>
    <property type="match status" value="1"/>
</dbReference>
<proteinExistence type="predicted"/>
<reference evidence="2 3" key="1">
    <citation type="journal article" date="2019" name="Int. J. Syst. Evol. Microbiol.">
        <title>The Global Catalogue of Microorganisms (GCM) 10K type strain sequencing project: providing services to taxonomists for standard genome sequencing and annotation.</title>
        <authorList>
            <consortium name="The Broad Institute Genomics Platform"/>
            <consortium name="The Broad Institute Genome Sequencing Center for Infectious Disease"/>
            <person name="Wu L."/>
            <person name="Ma J."/>
        </authorList>
    </citation>
    <scope>NUCLEOTIDE SEQUENCE [LARGE SCALE GENOMIC DNA]</scope>
    <source>
        <strain evidence="2 3">CGMCC 1.15824</strain>
    </source>
</reference>
<sequence length="84" mass="9146">MDPSNDPGGPADRESCGRCSFSTVVDAVSTDDPEHESPHDPFEGGHIEVEERDLRLVSAPAVVAGRLGRRLDDLAERLIYGRED</sequence>
<feature type="compositionally biased region" description="Basic and acidic residues" evidence="1">
    <location>
        <begin position="35"/>
        <end position="46"/>
    </location>
</feature>
<comment type="caution">
    <text evidence="2">The sequence shown here is derived from an EMBL/GenBank/DDBJ whole genome shotgun (WGS) entry which is preliminary data.</text>
</comment>
<dbReference type="Proteomes" id="UP001595925">
    <property type="component" value="Unassembled WGS sequence"/>
</dbReference>
<name>A0ABD5QB67_9EURY</name>
<gene>
    <name evidence="2" type="ORF">ACFPFO_04330</name>
</gene>
<evidence type="ECO:0000313" key="2">
    <source>
        <dbReference type="EMBL" id="MFC4987010.1"/>
    </source>
</evidence>
<keyword evidence="3" id="KW-1185">Reference proteome</keyword>
<dbReference type="RefSeq" id="WP_114575988.1">
    <property type="nucleotide sequence ID" value="NZ_JAIVEF010000005.1"/>
</dbReference>
<dbReference type="EMBL" id="JBHSJG010000014">
    <property type="protein sequence ID" value="MFC4987010.1"/>
    <property type="molecule type" value="Genomic_DNA"/>
</dbReference>
<evidence type="ECO:0000313" key="3">
    <source>
        <dbReference type="Proteomes" id="UP001595925"/>
    </source>
</evidence>
<evidence type="ECO:0000256" key="1">
    <source>
        <dbReference type="SAM" id="MobiDB-lite"/>
    </source>
</evidence>
<feature type="region of interest" description="Disordered" evidence="1">
    <location>
        <begin position="1"/>
        <end position="46"/>
    </location>
</feature>
<organism evidence="2 3">
    <name type="scientific">Saliphagus infecundisoli</name>
    <dbReference type="NCBI Taxonomy" id="1849069"/>
    <lineage>
        <taxon>Archaea</taxon>
        <taxon>Methanobacteriati</taxon>
        <taxon>Methanobacteriota</taxon>
        <taxon>Stenosarchaea group</taxon>
        <taxon>Halobacteria</taxon>
        <taxon>Halobacteriales</taxon>
        <taxon>Natrialbaceae</taxon>
        <taxon>Saliphagus</taxon>
    </lineage>
</organism>
<protein>
    <submittedName>
        <fullName evidence="2">Uncharacterized protein</fullName>
    </submittedName>
</protein>